<sequence>MNILIMMDLLVFEKENSEQIKGVENLFGPFSQPLFKPGRFLLGQGRLMKKGRTRWQVKSFFLFNDVFVYGSILPVGNWHKKQKIIALENIQVEDVEDSVDIKNQWLIRTPCKSFFVAASSIKEKKAWIEHIKDCQSNLLLDGSRQSGSSFAITWIPDEAAMKCMRCFKNFTLIKRRHHCRKCGFLVCNPCSKYRVLLDNISTQKCVRVCSKCYAQSKEYLNSHQTGDKQGYSSWEDEDRTTLQNNEKGTRDLDSRNLSGQLD</sequence>
<dbReference type="InterPro" id="IPR051765">
    <property type="entry name" value="PH_domain-containing_F"/>
</dbReference>
<keyword evidence="2 4" id="KW-0863">Zinc-finger</keyword>
<keyword evidence="3" id="KW-0862">Zinc</keyword>
<dbReference type="GO" id="GO:0008270">
    <property type="term" value="F:zinc ion binding"/>
    <property type="evidence" value="ECO:0007669"/>
    <property type="project" value="UniProtKB-KW"/>
</dbReference>
<dbReference type="InterPro" id="IPR001849">
    <property type="entry name" value="PH_domain"/>
</dbReference>
<accession>A0A4Z2BZG4</accession>
<dbReference type="PANTHER" id="PTHR46280">
    <property type="entry name" value="PLECKSTRIN HOMOLOGY DOMAIN-CONTAINING FAMILY F MEMBER 2-RELATED"/>
    <property type="match status" value="1"/>
</dbReference>
<evidence type="ECO:0000256" key="5">
    <source>
        <dbReference type="SAM" id="MobiDB-lite"/>
    </source>
</evidence>
<dbReference type="Gene3D" id="2.30.29.30">
    <property type="entry name" value="Pleckstrin-homology domain (PH domain)/Phosphotyrosine-binding domain (PTB)"/>
    <property type="match status" value="1"/>
</dbReference>
<dbReference type="Proteomes" id="UP000516260">
    <property type="component" value="Chromosome 16"/>
</dbReference>
<dbReference type="SUPFAM" id="SSF50729">
    <property type="entry name" value="PH domain-like"/>
    <property type="match status" value="1"/>
</dbReference>
<keyword evidence="9" id="KW-1185">Reference proteome</keyword>
<evidence type="ECO:0000256" key="3">
    <source>
        <dbReference type="ARBA" id="ARBA00022833"/>
    </source>
</evidence>
<dbReference type="InterPro" id="IPR011993">
    <property type="entry name" value="PH-like_dom_sf"/>
</dbReference>
<dbReference type="SMART" id="SM00233">
    <property type="entry name" value="PH"/>
    <property type="match status" value="1"/>
</dbReference>
<evidence type="ECO:0000256" key="4">
    <source>
        <dbReference type="PROSITE-ProRule" id="PRU00091"/>
    </source>
</evidence>
<gene>
    <name evidence="8" type="ORF">fugu_015741</name>
</gene>
<dbReference type="InterPro" id="IPR013083">
    <property type="entry name" value="Znf_RING/FYVE/PHD"/>
</dbReference>
<dbReference type="Gene3D" id="3.30.40.10">
    <property type="entry name" value="Zinc/RING finger domain, C3HC4 (zinc finger)"/>
    <property type="match status" value="1"/>
</dbReference>
<feature type="domain" description="FYVE-type" evidence="7">
    <location>
        <begin position="157"/>
        <end position="217"/>
    </location>
</feature>
<dbReference type="PANTHER" id="PTHR46280:SF2">
    <property type="entry name" value="PLECKSTRIN HOMOLOGY DOMAIN-CONTAINING FAMILY F MEMBER 1"/>
    <property type="match status" value="1"/>
</dbReference>
<dbReference type="Pfam" id="PF01363">
    <property type="entry name" value="FYVE"/>
    <property type="match status" value="1"/>
</dbReference>
<dbReference type="SMART" id="SM00064">
    <property type="entry name" value="FYVE"/>
    <property type="match status" value="1"/>
</dbReference>
<evidence type="ECO:0008006" key="10">
    <source>
        <dbReference type="Google" id="ProtNLM"/>
    </source>
</evidence>
<protein>
    <recommendedName>
        <fullName evidence="10">FYVE-type domain-containing protein</fullName>
    </recommendedName>
</protein>
<evidence type="ECO:0000313" key="8">
    <source>
        <dbReference type="EMBL" id="TNM97585.1"/>
    </source>
</evidence>
<dbReference type="EMBL" id="SWLE01000008">
    <property type="protein sequence ID" value="TNM97585.1"/>
    <property type="molecule type" value="Genomic_DNA"/>
</dbReference>
<dbReference type="InterPro" id="IPR000306">
    <property type="entry name" value="Znf_FYVE"/>
</dbReference>
<dbReference type="GO" id="GO:0005769">
    <property type="term" value="C:early endosome"/>
    <property type="evidence" value="ECO:0007669"/>
    <property type="project" value="TreeGrafter"/>
</dbReference>
<evidence type="ECO:0000259" key="6">
    <source>
        <dbReference type="PROSITE" id="PS50003"/>
    </source>
</evidence>
<dbReference type="InterPro" id="IPR017455">
    <property type="entry name" value="Znf_FYVE-rel"/>
</dbReference>
<dbReference type="PROSITE" id="PS50003">
    <property type="entry name" value="PH_DOMAIN"/>
    <property type="match status" value="1"/>
</dbReference>
<feature type="domain" description="PH" evidence="6">
    <location>
        <begin position="40"/>
        <end position="136"/>
    </location>
</feature>
<organism evidence="8 9">
    <name type="scientific">Takifugu bimaculatus</name>
    <dbReference type="NCBI Taxonomy" id="433685"/>
    <lineage>
        <taxon>Eukaryota</taxon>
        <taxon>Metazoa</taxon>
        <taxon>Chordata</taxon>
        <taxon>Craniata</taxon>
        <taxon>Vertebrata</taxon>
        <taxon>Euteleostomi</taxon>
        <taxon>Actinopterygii</taxon>
        <taxon>Neopterygii</taxon>
        <taxon>Teleostei</taxon>
        <taxon>Neoteleostei</taxon>
        <taxon>Acanthomorphata</taxon>
        <taxon>Eupercaria</taxon>
        <taxon>Tetraodontiformes</taxon>
        <taxon>Tetradontoidea</taxon>
        <taxon>Tetraodontidae</taxon>
        <taxon>Takifugu</taxon>
    </lineage>
</organism>
<dbReference type="GO" id="GO:0035091">
    <property type="term" value="F:phosphatidylinositol binding"/>
    <property type="evidence" value="ECO:0007669"/>
    <property type="project" value="TreeGrafter"/>
</dbReference>
<proteinExistence type="predicted"/>
<comment type="caution">
    <text evidence="8">The sequence shown here is derived from an EMBL/GenBank/DDBJ whole genome shotgun (WGS) entry which is preliminary data.</text>
</comment>
<dbReference type="InterPro" id="IPR011011">
    <property type="entry name" value="Znf_FYVE_PHD"/>
</dbReference>
<dbReference type="GO" id="GO:0007032">
    <property type="term" value="P:endosome organization"/>
    <property type="evidence" value="ECO:0007669"/>
    <property type="project" value="TreeGrafter"/>
</dbReference>
<dbReference type="SUPFAM" id="SSF57903">
    <property type="entry name" value="FYVE/PHD zinc finger"/>
    <property type="match status" value="1"/>
</dbReference>
<dbReference type="GO" id="GO:0008333">
    <property type="term" value="P:endosome to lysosome transport"/>
    <property type="evidence" value="ECO:0007669"/>
    <property type="project" value="TreeGrafter"/>
</dbReference>
<keyword evidence="1" id="KW-0479">Metal-binding</keyword>
<name>A0A4Z2BZG4_9TELE</name>
<dbReference type="PROSITE" id="PS50178">
    <property type="entry name" value="ZF_FYVE"/>
    <property type="match status" value="1"/>
</dbReference>
<evidence type="ECO:0000256" key="1">
    <source>
        <dbReference type="ARBA" id="ARBA00022723"/>
    </source>
</evidence>
<evidence type="ECO:0000256" key="2">
    <source>
        <dbReference type="ARBA" id="ARBA00022771"/>
    </source>
</evidence>
<feature type="region of interest" description="Disordered" evidence="5">
    <location>
        <begin position="223"/>
        <end position="262"/>
    </location>
</feature>
<evidence type="ECO:0000259" key="7">
    <source>
        <dbReference type="PROSITE" id="PS50178"/>
    </source>
</evidence>
<evidence type="ECO:0000313" key="9">
    <source>
        <dbReference type="Proteomes" id="UP000516260"/>
    </source>
</evidence>
<dbReference type="AlphaFoldDB" id="A0A4Z2BZG4"/>
<reference evidence="8 9" key="1">
    <citation type="submission" date="2019-04" db="EMBL/GenBank/DDBJ databases">
        <title>The sequence and de novo assembly of Takifugu bimaculatus genome using PacBio and Hi-C technologies.</title>
        <authorList>
            <person name="Xu P."/>
            <person name="Liu B."/>
            <person name="Zhou Z."/>
        </authorList>
    </citation>
    <scope>NUCLEOTIDE SEQUENCE [LARGE SCALE GENOMIC DNA]</scope>
    <source>
        <strain evidence="8">TB-2018</strain>
        <tissue evidence="8">Muscle</tissue>
    </source>
</reference>
<dbReference type="Pfam" id="PF00169">
    <property type="entry name" value="PH"/>
    <property type="match status" value="1"/>
</dbReference>